<evidence type="ECO:0000313" key="6">
    <source>
        <dbReference type="EMBL" id="CAC5371803.1"/>
    </source>
</evidence>
<dbReference type="InterPro" id="IPR007110">
    <property type="entry name" value="Ig-like_dom"/>
</dbReference>
<gene>
    <name evidence="6" type="ORF">MCOR_10131</name>
</gene>
<evidence type="ECO:0000313" key="7">
    <source>
        <dbReference type="Proteomes" id="UP000507470"/>
    </source>
</evidence>
<dbReference type="PROSITE" id="PS50835">
    <property type="entry name" value="IG_LIKE"/>
    <property type="match status" value="3"/>
</dbReference>
<reference evidence="6 7" key="1">
    <citation type="submission" date="2020-06" db="EMBL/GenBank/DDBJ databases">
        <authorList>
            <person name="Li R."/>
            <person name="Bekaert M."/>
        </authorList>
    </citation>
    <scope>NUCLEOTIDE SEQUENCE [LARGE SCALE GENOMIC DNA]</scope>
    <source>
        <strain evidence="7">wild</strain>
    </source>
</reference>
<dbReference type="PANTHER" id="PTHR44337">
    <property type="entry name" value="CARCINOEMBRYONIC ANTIGEN-RELATED CELL ADHESION MOLECULE 8"/>
    <property type="match status" value="1"/>
</dbReference>
<dbReference type="Gene3D" id="2.60.40.10">
    <property type="entry name" value="Immunoglobulins"/>
    <property type="match status" value="3"/>
</dbReference>
<sequence length="289" mass="31437">MQYPCQRPCEENVNHSDERQCLDGPSNVTISPQTQIYTINESIGSIGPVTCKAHGCKSRCVVKWSGPKVTGDASSVLNLQNLDRNKTGNYFCTASNNAWSKTSTNISVIVNYGPNKVNISPLSMNYNVQEITGIVGPIYCSADCKPECAVTWSGPYIPDGTTSILNLQNINRNQAGKYQCNATNIIDGPGQVSILPNRLTYTVTETIGNVGPITCTVDCNPICLVTWTGPNIQDDAMSVLHLQKIDRNQAGNYLCTASNSYGNRISSTISVIVICEYYLNFNIISCNLV</sequence>
<dbReference type="EMBL" id="CACVKT020001809">
    <property type="protein sequence ID" value="CAC5371803.1"/>
    <property type="molecule type" value="Genomic_DNA"/>
</dbReference>
<proteinExistence type="predicted"/>
<keyword evidence="2" id="KW-1015">Disulfide bond</keyword>
<feature type="domain" description="Ig-like" evidence="5">
    <location>
        <begin position="114"/>
        <end position="193"/>
    </location>
</feature>
<dbReference type="AlphaFoldDB" id="A0A6J8APR7"/>
<dbReference type="SMART" id="SM00409">
    <property type="entry name" value="IG"/>
    <property type="match status" value="3"/>
</dbReference>
<keyword evidence="1" id="KW-0732">Signal</keyword>
<keyword evidence="7" id="KW-1185">Reference proteome</keyword>
<dbReference type="PANTHER" id="PTHR44337:SF20">
    <property type="entry name" value="CARCINOEMBRYONIC ANTIGEN-RELATED CELL ADHESION MOLECULE 5-RELATED"/>
    <property type="match status" value="1"/>
</dbReference>
<accession>A0A6J8APR7</accession>
<evidence type="ECO:0000256" key="4">
    <source>
        <dbReference type="ARBA" id="ARBA00023319"/>
    </source>
</evidence>
<organism evidence="6 7">
    <name type="scientific">Mytilus coruscus</name>
    <name type="common">Sea mussel</name>
    <dbReference type="NCBI Taxonomy" id="42192"/>
    <lineage>
        <taxon>Eukaryota</taxon>
        <taxon>Metazoa</taxon>
        <taxon>Spiralia</taxon>
        <taxon>Lophotrochozoa</taxon>
        <taxon>Mollusca</taxon>
        <taxon>Bivalvia</taxon>
        <taxon>Autobranchia</taxon>
        <taxon>Pteriomorphia</taxon>
        <taxon>Mytilida</taxon>
        <taxon>Mytiloidea</taxon>
        <taxon>Mytilidae</taxon>
        <taxon>Mytilinae</taxon>
        <taxon>Mytilus</taxon>
    </lineage>
</organism>
<feature type="domain" description="Ig-like" evidence="5">
    <location>
        <begin position="196"/>
        <end position="270"/>
    </location>
</feature>
<evidence type="ECO:0000256" key="3">
    <source>
        <dbReference type="ARBA" id="ARBA00023180"/>
    </source>
</evidence>
<dbReference type="SUPFAM" id="SSF48726">
    <property type="entry name" value="Immunoglobulin"/>
    <property type="match status" value="3"/>
</dbReference>
<evidence type="ECO:0000259" key="5">
    <source>
        <dbReference type="PROSITE" id="PS50835"/>
    </source>
</evidence>
<evidence type="ECO:0000256" key="1">
    <source>
        <dbReference type="ARBA" id="ARBA00022729"/>
    </source>
</evidence>
<dbReference type="Proteomes" id="UP000507470">
    <property type="component" value="Unassembled WGS sequence"/>
</dbReference>
<dbReference type="InterPro" id="IPR036179">
    <property type="entry name" value="Ig-like_dom_sf"/>
</dbReference>
<dbReference type="InterPro" id="IPR052598">
    <property type="entry name" value="IgSF_CEA-related"/>
</dbReference>
<keyword evidence="4" id="KW-0393">Immunoglobulin domain</keyword>
<feature type="domain" description="Ig-like" evidence="5">
    <location>
        <begin position="25"/>
        <end position="107"/>
    </location>
</feature>
<evidence type="ECO:0000256" key="2">
    <source>
        <dbReference type="ARBA" id="ARBA00023157"/>
    </source>
</evidence>
<dbReference type="OrthoDB" id="6158319at2759"/>
<name>A0A6J8APR7_MYTCO</name>
<dbReference type="InterPro" id="IPR003599">
    <property type="entry name" value="Ig_sub"/>
</dbReference>
<keyword evidence="3" id="KW-0325">Glycoprotein</keyword>
<protein>
    <recommendedName>
        <fullName evidence="5">Ig-like domain-containing protein</fullName>
    </recommendedName>
</protein>
<dbReference type="InterPro" id="IPR013783">
    <property type="entry name" value="Ig-like_fold"/>
</dbReference>